<protein>
    <recommendedName>
        <fullName evidence="4">Amidohydrolase family protein</fullName>
    </recommendedName>
</protein>
<comment type="caution">
    <text evidence="2">The sequence shown here is derived from an EMBL/GenBank/DDBJ whole genome shotgun (WGS) entry which is preliminary data.</text>
</comment>
<dbReference type="EMBL" id="WOCD01000001">
    <property type="protein sequence ID" value="MUH71262.1"/>
    <property type="molecule type" value="Genomic_DNA"/>
</dbReference>
<dbReference type="RefSeq" id="WP_155693829.1">
    <property type="nucleotide sequence ID" value="NZ_WOCD01000001.1"/>
</dbReference>
<organism evidence="2 3">
    <name type="scientific">Psychrosphaera haliotis</name>
    <dbReference type="NCBI Taxonomy" id="555083"/>
    <lineage>
        <taxon>Bacteria</taxon>
        <taxon>Pseudomonadati</taxon>
        <taxon>Pseudomonadota</taxon>
        <taxon>Gammaproteobacteria</taxon>
        <taxon>Alteromonadales</taxon>
        <taxon>Pseudoalteromonadaceae</taxon>
        <taxon>Psychrosphaera</taxon>
    </lineage>
</organism>
<evidence type="ECO:0000313" key="2">
    <source>
        <dbReference type="EMBL" id="MUH71262.1"/>
    </source>
</evidence>
<evidence type="ECO:0008006" key="4">
    <source>
        <dbReference type="Google" id="ProtNLM"/>
    </source>
</evidence>
<dbReference type="PANTHER" id="PTHR43135">
    <property type="entry name" value="ALPHA-D-RIBOSE 1-METHYLPHOSPHONATE 5-TRIPHOSPHATE DIPHOSPHATASE"/>
    <property type="match status" value="1"/>
</dbReference>
<dbReference type="OrthoDB" id="9776455at2"/>
<evidence type="ECO:0000256" key="1">
    <source>
        <dbReference type="SAM" id="SignalP"/>
    </source>
</evidence>
<dbReference type="InterPro" id="IPR011059">
    <property type="entry name" value="Metal-dep_hydrolase_composite"/>
</dbReference>
<proteinExistence type="predicted"/>
<dbReference type="SUPFAM" id="SSF51338">
    <property type="entry name" value="Composite domain of metallo-dependent hydrolases"/>
    <property type="match status" value="1"/>
</dbReference>
<dbReference type="PANTHER" id="PTHR43135:SF3">
    <property type="entry name" value="ALPHA-D-RIBOSE 1-METHYLPHOSPHONATE 5-TRIPHOSPHATE DIPHOSPHATASE"/>
    <property type="match status" value="1"/>
</dbReference>
<name>A0A6N8F8T3_9GAMM</name>
<dbReference type="Gene3D" id="2.30.40.10">
    <property type="entry name" value="Urease, subunit C, domain 1"/>
    <property type="match status" value="1"/>
</dbReference>
<feature type="signal peptide" evidence="1">
    <location>
        <begin position="1"/>
        <end position="27"/>
    </location>
</feature>
<keyword evidence="3" id="KW-1185">Reference proteome</keyword>
<sequence length="153" mass="17006">MTLINKNIMVWVMVILPFILFSSLASASQPEVMPVNDKEMVAFTNANILDPSLELPITDSTILVSKGKVLKIQPNSTPIPYGVKKVDLKGKWVLPGLIDGHVHLAQSGGAFTRPDIVDARKILSYEDEQDFLFKNREKILSTYIRLGITSILI</sequence>
<dbReference type="GO" id="GO:0016810">
    <property type="term" value="F:hydrolase activity, acting on carbon-nitrogen (but not peptide) bonds"/>
    <property type="evidence" value="ECO:0007669"/>
    <property type="project" value="InterPro"/>
</dbReference>
<dbReference type="AlphaFoldDB" id="A0A6N8F8T3"/>
<dbReference type="Gene3D" id="3.20.20.140">
    <property type="entry name" value="Metal-dependent hydrolases"/>
    <property type="match status" value="1"/>
</dbReference>
<keyword evidence="1" id="KW-0732">Signal</keyword>
<gene>
    <name evidence="2" type="ORF">GNP35_01380</name>
</gene>
<dbReference type="InterPro" id="IPR051781">
    <property type="entry name" value="Metallo-dep_Hydrolase"/>
</dbReference>
<reference evidence="2 3" key="1">
    <citation type="submission" date="2019-11" db="EMBL/GenBank/DDBJ databases">
        <title>P. haliotis isolates from Z. marina roots.</title>
        <authorList>
            <person name="Cohen M."/>
            <person name="Jospin G."/>
            <person name="Eisen J.A."/>
            <person name="Coil D.A."/>
        </authorList>
    </citation>
    <scope>NUCLEOTIDE SEQUENCE [LARGE SCALE GENOMIC DNA]</scope>
    <source>
        <strain evidence="2 3">UCD-MCMsp1aY</strain>
    </source>
</reference>
<dbReference type="Proteomes" id="UP000439994">
    <property type="component" value="Unassembled WGS sequence"/>
</dbReference>
<feature type="chain" id="PRO_5026941757" description="Amidohydrolase family protein" evidence="1">
    <location>
        <begin position="28"/>
        <end position="153"/>
    </location>
</feature>
<evidence type="ECO:0000313" key="3">
    <source>
        <dbReference type="Proteomes" id="UP000439994"/>
    </source>
</evidence>
<accession>A0A6N8F8T3</accession>